<evidence type="ECO:0000313" key="2">
    <source>
        <dbReference type="EMBL" id="MHO07010.1"/>
    </source>
</evidence>
<accession>A0A3L0W441</accession>
<dbReference type="Gene3D" id="1.10.3210.10">
    <property type="entry name" value="Hypothetical protein af1432"/>
    <property type="match status" value="1"/>
</dbReference>
<comment type="caution">
    <text evidence="2">The sequence shown here is derived from an EMBL/GenBank/DDBJ whole genome shotgun (WGS) entry which is preliminary data.</text>
</comment>
<protein>
    <submittedName>
        <fullName evidence="2">HDOD domain-containing protein</fullName>
    </submittedName>
</protein>
<dbReference type="PANTHER" id="PTHR33525:SF6">
    <property type="entry name" value="HDOD DOMAIN-CONTAINING PROTEIN"/>
    <property type="match status" value="1"/>
</dbReference>
<name>A0A3L0W441_ECOLX</name>
<organism evidence="2">
    <name type="scientific">Escherichia coli</name>
    <dbReference type="NCBI Taxonomy" id="562"/>
    <lineage>
        <taxon>Bacteria</taxon>
        <taxon>Pseudomonadati</taxon>
        <taxon>Pseudomonadota</taxon>
        <taxon>Gammaproteobacteria</taxon>
        <taxon>Enterobacterales</taxon>
        <taxon>Enterobacteriaceae</taxon>
        <taxon>Escherichia</taxon>
    </lineage>
</organism>
<dbReference type="SUPFAM" id="SSF109604">
    <property type="entry name" value="HD-domain/PDEase-like"/>
    <property type="match status" value="1"/>
</dbReference>
<proteinExistence type="predicted"/>
<dbReference type="AlphaFoldDB" id="A0A3L0W441"/>
<dbReference type="InterPro" id="IPR052340">
    <property type="entry name" value="RNase_Y/CdgJ"/>
</dbReference>
<feature type="domain" description="HDOD" evidence="1">
    <location>
        <begin position="33"/>
        <end position="224"/>
    </location>
</feature>
<dbReference type="EMBL" id="RNRV01000065">
    <property type="protein sequence ID" value="MHO07010.1"/>
    <property type="molecule type" value="Genomic_DNA"/>
</dbReference>
<sequence length="292" mass="32005">MGLLSANENHHKIAWTDINMPTIDSLLSHPQNLPNVPEVMRDLVQTFNEKEPDILLIAKKINKDPVISAKLLRLANSAKFGGNRQVATVNEAVVRLGVDVVRNMVLACGLTGSIHSVPGIDLRHFWGNVFDVAELARLLARLKGMKGEEVFTCALLFDMGRLIMHVGLPENMVNHIQDLEPSKGRAKAEELVVGFNYAQTGAEMARRWQFPLSICHAVEYHYNPMLAKEFSVEAGLIHLAIALAAQSDVGEVAPPEWPTQVADRLGLPWSDCAAVLVAMREHGNGYAGLLAA</sequence>
<reference evidence="2" key="1">
    <citation type="submission" date="2018-10" db="EMBL/GenBank/DDBJ databases">
        <authorList>
            <consortium name="NARMS: The National Antimicrobial Resistance Monitoring System"/>
        </authorList>
    </citation>
    <scope>NUCLEOTIDE SEQUENCE [LARGE SCALE GENOMIC DNA]</scope>
    <source>
        <strain evidence="2">CVM N17EC0388</strain>
    </source>
</reference>
<evidence type="ECO:0000259" key="1">
    <source>
        <dbReference type="PROSITE" id="PS51833"/>
    </source>
</evidence>
<dbReference type="InterPro" id="IPR013976">
    <property type="entry name" value="HDOD"/>
</dbReference>
<dbReference type="Pfam" id="PF08668">
    <property type="entry name" value="HDOD"/>
    <property type="match status" value="1"/>
</dbReference>
<dbReference type="PANTHER" id="PTHR33525">
    <property type="match status" value="1"/>
</dbReference>
<gene>
    <name evidence="2" type="ORF">D9F05_22180</name>
</gene>
<dbReference type="PROSITE" id="PS51833">
    <property type="entry name" value="HDOD"/>
    <property type="match status" value="1"/>
</dbReference>